<evidence type="ECO:0000256" key="6">
    <source>
        <dbReference type="ARBA" id="ARBA00022833"/>
    </source>
</evidence>
<organism evidence="10">
    <name type="scientific">freshwater metagenome</name>
    <dbReference type="NCBI Taxonomy" id="449393"/>
    <lineage>
        <taxon>unclassified sequences</taxon>
        <taxon>metagenomes</taxon>
        <taxon>ecological metagenomes</taxon>
    </lineage>
</organism>
<evidence type="ECO:0000313" key="10">
    <source>
        <dbReference type="EMBL" id="CAB4544608.1"/>
    </source>
</evidence>
<dbReference type="SUPFAM" id="SSF64438">
    <property type="entry name" value="CNF1/YfiH-like putative cysteine hydrolases"/>
    <property type="match status" value="1"/>
</dbReference>
<comment type="catalytic activity">
    <reaction evidence="9">
        <text>S-methyl-5'-thioadenosine + phosphate = 5-(methylsulfanyl)-alpha-D-ribose 1-phosphate + adenine</text>
        <dbReference type="Rhea" id="RHEA:11852"/>
        <dbReference type="ChEBI" id="CHEBI:16708"/>
        <dbReference type="ChEBI" id="CHEBI:17509"/>
        <dbReference type="ChEBI" id="CHEBI:43474"/>
        <dbReference type="ChEBI" id="CHEBI:58533"/>
        <dbReference type="EC" id="2.4.2.28"/>
    </reaction>
    <physiologicalReaction direction="left-to-right" evidence="9">
        <dbReference type="Rhea" id="RHEA:11853"/>
    </physiologicalReaction>
</comment>
<dbReference type="NCBIfam" id="TIGR00726">
    <property type="entry name" value="peptidoglycan editing factor PgeF"/>
    <property type="match status" value="1"/>
</dbReference>
<keyword evidence="3" id="KW-0808">Transferase</keyword>
<keyword evidence="5" id="KW-0378">Hydrolase</keyword>
<evidence type="ECO:0000256" key="8">
    <source>
        <dbReference type="ARBA" id="ARBA00048968"/>
    </source>
</evidence>
<dbReference type="AlphaFoldDB" id="A0A6J6C2U2"/>
<evidence type="ECO:0000256" key="9">
    <source>
        <dbReference type="ARBA" id="ARBA00049893"/>
    </source>
</evidence>
<dbReference type="CDD" id="cd16833">
    <property type="entry name" value="YfiH"/>
    <property type="match status" value="1"/>
</dbReference>
<comment type="catalytic activity">
    <reaction evidence="8">
        <text>adenosine + phosphate = alpha-D-ribose 1-phosphate + adenine</text>
        <dbReference type="Rhea" id="RHEA:27642"/>
        <dbReference type="ChEBI" id="CHEBI:16335"/>
        <dbReference type="ChEBI" id="CHEBI:16708"/>
        <dbReference type="ChEBI" id="CHEBI:43474"/>
        <dbReference type="ChEBI" id="CHEBI:57720"/>
        <dbReference type="EC" id="2.4.2.1"/>
    </reaction>
    <physiologicalReaction direction="left-to-right" evidence="8">
        <dbReference type="Rhea" id="RHEA:27643"/>
    </physiologicalReaction>
</comment>
<evidence type="ECO:0000256" key="5">
    <source>
        <dbReference type="ARBA" id="ARBA00022801"/>
    </source>
</evidence>
<comment type="similarity">
    <text evidence="2">Belongs to the purine nucleoside phosphorylase YfiH/LACC1 family.</text>
</comment>
<evidence type="ECO:0000256" key="2">
    <source>
        <dbReference type="ARBA" id="ARBA00007353"/>
    </source>
</evidence>
<gene>
    <name evidence="10" type="ORF">UFOPK1425_00751</name>
</gene>
<protein>
    <submittedName>
        <fullName evidence="10">Unannotated protein</fullName>
    </submittedName>
</protein>
<dbReference type="GO" id="GO:0016787">
    <property type="term" value="F:hydrolase activity"/>
    <property type="evidence" value="ECO:0007669"/>
    <property type="project" value="UniProtKB-KW"/>
</dbReference>
<dbReference type="InterPro" id="IPR011324">
    <property type="entry name" value="Cytotoxic_necrot_fac-like_cat"/>
</dbReference>
<dbReference type="EMBL" id="CAEZSJ010000132">
    <property type="protein sequence ID" value="CAB4544608.1"/>
    <property type="molecule type" value="Genomic_DNA"/>
</dbReference>
<evidence type="ECO:0000256" key="4">
    <source>
        <dbReference type="ARBA" id="ARBA00022723"/>
    </source>
</evidence>
<dbReference type="GO" id="GO:0017061">
    <property type="term" value="F:S-methyl-5-thioadenosine phosphorylase activity"/>
    <property type="evidence" value="ECO:0007669"/>
    <property type="project" value="UniProtKB-EC"/>
</dbReference>
<dbReference type="InterPro" id="IPR038371">
    <property type="entry name" value="Cu_polyphenol_OxRdtase_sf"/>
</dbReference>
<name>A0A6J6C2U2_9ZZZZ</name>
<evidence type="ECO:0000256" key="7">
    <source>
        <dbReference type="ARBA" id="ARBA00047989"/>
    </source>
</evidence>
<accession>A0A6J6C2U2</accession>
<dbReference type="Gene3D" id="3.60.140.10">
    <property type="entry name" value="CNF1/YfiH-like putative cysteine hydrolases"/>
    <property type="match status" value="1"/>
</dbReference>
<dbReference type="InterPro" id="IPR003730">
    <property type="entry name" value="Cu_polyphenol_OxRdtase"/>
</dbReference>
<dbReference type="GO" id="GO:0005507">
    <property type="term" value="F:copper ion binding"/>
    <property type="evidence" value="ECO:0007669"/>
    <property type="project" value="TreeGrafter"/>
</dbReference>
<keyword evidence="4" id="KW-0479">Metal-binding</keyword>
<dbReference type="PANTHER" id="PTHR30616">
    <property type="entry name" value="UNCHARACTERIZED PROTEIN YFIH"/>
    <property type="match status" value="1"/>
</dbReference>
<dbReference type="Pfam" id="PF02578">
    <property type="entry name" value="Cu-oxidase_4"/>
    <property type="match status" value="1"/>
</dbReference>
<proteinExistence type="inferred from homology"/>
<reference evidence="10" key="1">
    <citation type="submission" date="2020-05" db="EMBL/GenBank/DDBJ databases">
        <authorList>
            <person name="Chiriac C."/>
            <person name="Salcher M."/>
            <person name="Ghai R."/>
            <person name="Kavagutti S V."/>
        </authorList>
    </citation>
    <scope>NUCLEOTIDE SEQUENCE</scope>
</reference>
<keyword evidence="6" id="KW-0862">Zinc</keyword>
<evidence type="ECO:0000256" key="1">
    <source>
        <dbReference type="ARBA" id="ARBA00000553"/>
    </source>
</evidence>
<comment type="catalytic activity">
    <reaction evidence="1">
        <text>inosine + phosphate = alpha-D-ribose 1-phosphate + hypoxanthine</text>
        <dbReference type="Rhea" id="RHEA:27646"/>
        <dbReference type="ChEBI" id="CHEBI:17368"/>
        <dbReference type="ChEBI" id="CHEBI:17596"/>
        <dbReference type="ChEBI" id="CHEBI:43474"/>
        <dbReference type="ChEBI" id="CHEBI:57720"/>
        <dbReference type="EC" id="2.4.2.1"/>
    </reaction>
    <physiologicalReaction direction="left-to-right" evidence="1">
        <dbReference type="Rhea" id="RHEA:27647"/>
    </physiologicalReaction>
</comment>
<sequence>MAQTLFTARLGGISQGVYASLNLADHVGDSPAVVQSNREILSALISQKSAKFMNQVHGDQVVEVDGATDSPITADALITREPGLPLVVLAADCLPILISSKNIVAAIHAGRRGVLNGIITKAVDQMRILGADDMTATIGPAICGSCYEVSPEMYLDAVAQIPELATTIASRKLNLSAAAKSQLEHKGVGVQSIDICTAHNKNYFSYRRDGDTGRNAGVIVL</sequence>
<dbReference type="PANTHER" id="PTHR30616:SF2">
    <property type="entry name" value="PURINE NUCLEOSIDE PHOSPHORYLASE LACC1"/>
    <property type="match status" value="1"/>
</dbReference>
<comment type="catalytic activity">
    <reaction evidence="7">
        <text>adenosine + H2O + H(+) = inosine + NH4(+)</text>
        <dbReference type="Rhea" id="RHEA:24408"/>
        <dbReference type="ChEBI" id="CHEBI:15377"/>
        <dbReference type="ChEBI" id="CHEBI:15378"/>
        <dbReference type="ChEBI" id="CHEBI:16335"/>
        <dbReference type="ChEBI" id="CHEBI:17596"/>
        <dbReference type="ChEBI" id="CHEBI:28938"/>
        <dbReference type="EC" id="3.5.4.4"/>
    </reaction>
    <physiologicalReaction direction="left-to-right" evidence="7">
        <dbReference type="Rhea" id="RHEA:24409"/>
    </physiologicalReaction>
</comment>
<evidence type="ECO:0000256" key="3">
    <source>
        <dbReference type="ARBA" id="ARBA00022679"/>
    </source>
</evidence>